<feature type="transmembrane region" description="Helical" evidence="1">
    <location>
        <begin position="917"/>
        <end position="938"/>
    </location>
</feature>
<protein>
    <submittedName>
        <fullName evidence="2">Efflux RND transporter permease subunit</fullName>
    </submittedName>
</protein>
<feature type="transmembrane region" description="Helical" evidence="1">
    <location>
        <begin position="444"/>
        <end position="464"/>
    </location>
</feature>
<feature type="transmembrane region" description="Helical" evidence="1">
    <location>
        <begin position="891"/>
        <end position="911"/>
    </location>
</feature>
<feature type="transmembrane region" description="Helical" evidence="1">
    <location>
        <begin position="966"/>
        <end position="987"/>
    </location>
</feature>
<evidence type="ECO:0000313" key="2">
    <source>
        <dbReference type="EMBL" id="MFC7706152.1"/>
    </source>
</evidence>
<dbReference type="SUPFAM" id="SSF82693">
    <property type="entry name" value="Multidrug efflux transporter AcrB pore domain, PN1, PN2, PC1 and PC2 subdomains"/>
    <property type="match status" value="3"/>
</dbReference>
<dbReference type="Gene3D" id="1.20.1640.10">
    <property type="entry name" value="Multidrug efflux transporter AcrB transmembrane domain"/>
    <property type="match status" value="2"/>
</dbReference>
<keyword evidence="1" id="KW-0472">Membrane</keyword>
<evidence type="ECO:0000313" key="3">
    <source>
        <dbReference type="Proteomes" id="UP001596516"/>
    </source>
</evidence>
<dbReference type="Proteomes" id="UP001596516">
    <property type="component" value="Unassembled WGS sequence"/>
</dbReference>
<dbReference type="Gene3D" id="3.30.70.1320">
    <property type="entry name" value="Multidrug efflux transporter AcrB pore domain like"/>
    <property type="match status" value="1"/>
</dbReference>
<gene>
    <name evidence="2" type="ORF">ACFQXB_18380</name>
</gene>
<keyword evidence="3" id="KW-1185">Reference proteome</keyword>
<evidence type="ECO:0000256" key="1">
    <source>
        <dbReference type="SAM" id="Phobius"/>
    </source>
</evidence>
<organism evidence="2 3">
    <name type="scientific">Plastorhodobacter daqingensis</name>
    <dbReference type="NCBI Taxonomy" id="1387281"/>
    <lineage>
        <taxon>Bacteria</taxon>
        <taxon>Pseudomonadati</taxon>
        <taxon>Pseudomonadota</taxon>
        <taxon>Alphaproteobacteria</taxon>
        <taxon>Rhodobacterales</taxon>
        <taxon>Paracoccaceae</taxon>
        <taxon>Plastorhodobacter</taxon>
    </lineage>
</organism>
<dbReference type="SUPFAM" id="SSF82714">
    <property type="entry name" value="Multidrug efflux transporter AcrB TolC docking domain, DN and DC subdomains"/>
    <property type="match status" value="1"/>
</dbReference>
<dbReference type="RefSeq" id="WP_377406698.1">
    <property type="nucleotide sequence ID" value="NZ_JBHTFQ010000014.1"/>
</dbReference>
<dbReference type="InterPro" id="IPR027463">
    <property type="entry name" value="AcrB_DN_DC_subdom"/>
</dbReference>
<dbReference type="EMBL" id="JBHTFQ010000014">
    <property type="protein sequence ID" value="MFC7706152.1"/>
    <property type="molecule type" value="Genomic_DNA"/>
</dbReference>
<accession>A0ABW2UMX6</accession>
<proteinExistence type="predicted"/>
<dbReference type="Gene3D" id="3.30.70.1430">
    <property type="entry name" value="Multidrug efflux transporter AcrB pore domain"/>
    <property type="match status" value="2"/>
</dbReference>
<sequence>MASETVDAARMSIARGAIRRPVAVWLAILFCLLGGLWGLANVGRLEDPSFTLKTALVFVPYPGATAEEVEEEVADVIETALQQMRQLDRVQSKSMPGMAQITVEIDMRYGPDEIPQIWDEMRRRIGDVRGELPAGARAPIVNDDFGDVYGLFYAVTTQGLTPTEQRDLATLLRRGLVTVDGVAKVEVQGLIEEEITIAIDPARLAGLGLPPDQLIGVIASENQVFANGEVTADTARIALSVPQGYATVEGIETLRLGAAGEVGQATVFDIAAVSRHEVEQPSQIIRQNGVRAFTIGISALTDRNVVAVGQAVEARLAELGEQLPEGTELVPIYEQTKVVDEAVSSFLVGLLQSVVIVVGALMLTMGWRAGLVVGATLGLTVLATVFFMAVLGIEMERISLGALIIAMGMLVDNAIVIAEGMVIGMARGQTPEDAAAETESATSIPLLGATVIGIMAFSGIGLSPDATGEFLFSLFAVIGISLLLSWVLAVTVTPYLGKLLLKAPRDMSADPYRGLMYRAYRGILHGSLRARWLVMLVIVGITVASIMAFGQVKQAFFPASNTPLFYVQFQMPQGTDIHTTDRAMQRLEQIVMAEPDVVAVTTLVGRGASRFMLTYNPEQADPSYGQLIVRTRDALVIPELAARLNRELAMEFPHALVRTEELVFGPPAGAAVAVRFSGPDPLILRQLADEALKIYEAAGTIIEPRTDWRQRELRVVPIVDESRMRLTGATRQAIADTVQFGTSGLRVAALREGDAEVPIYLRLPEPQRDGIDRVQDLPVWSPGAGAYVPMSNMVTRMEVELAEALIHRRDRERTITAQGGKRPDLTADQAFRSVRAQIEAMELPPGYRMEWGGEFESSQQAQESLGKQLPLGFLVMLTISILMFNKVRQPLILWLVVPMSVTGMVLGLLASGMPFTFTALLGFLSLSGMLMKNAIVLVEEIDLRRASGAADYDAVVDGSVSRLRPVVLAAGTTIFGMLPLLPDAFFASMAVTIMGGLAFASVLTLLAVPVLYAILFRIRRPNAASAREIPSGATT</sequence>
<feature type="transmembrane region" description="Helical" evidence="1">
    <location>
        <begin position="370"/>
        <end position="393"/>
    </location>
</feature>
<dbReference type="InterPro" id="IPR001036">
    <property type="entry name" value="Acrflvin-R"/>
</dbReference>
<feature type="transmembrane region" description="Helical" evidence="1">
    <location>
        <begin position="21"/>
        <end position="40"/>
    </location>
</feature>
<name>A0ABW2UMX6_9RHOB</name>
<keyword evidence="1" id="KW-1133">Transmembrane helix</keyword>
<keyword evidence="1" id="KW-0812">Transmembrane</keyword>
<feature type="transmembrane region" description="Helical" evidence="1">
    <location>
        <begin position="993"/>
        <end position="1015"/>
    </location>
</feature>
<comment type="caution">
    <text evidence="2">The sequence shown here is derived from an EMBL/GenBank/DDBJ whole genome shotgun (WGS) entry which is preliminary data.</text>
</comment>
<dbReference type="PRINTS" id="PR00702">
    <property type="entry name" value="ACRIFLAVINRP"/>
</dbReference>
<dbReference type="Gene3D" id="3.30.2090.10">
    <property type="entry name" value="Multidrug efflux transporter AcrB TolC docking domain, DN and DC subdomains"/>
    <property type="match status" value="2"/>
</dbReference>
<dbReference type="PANTHER" id="PTHR32063:SF18">
    <property type="entry name" value="CATION EFFLUX SYSTEM PROTEIN"/>
    <property type="match status" value="1"/>
</dbReference>
<dbReference type="SUPFAM" id="SSF82866">
    <property type="entry name" value="Multidrug efflux transporter AcrB transmembrane domain"/>
    <property type="match status" value="2"/>
</dbReference>
<feature type="transmembrane region" description="Helical" evidence="1">
    <location>
        <begin position="530"/>
        <end position="550"/>
    </location>
</feature>
<dbReference type="Pfam" id="PF00873">
    <property type="entry name" value="ACR_tran"/>
    <property type="match status" value="1"/>
</dbReference>
<reference evidence="3" key="1">
    <citation type="journal article" date="2019" name="Int. J. Syst. Evol. Microbiol.">
        <title>The Global Catalogue of Microorganisms (GCM) 10K type strain sequencing project: providing services to taxonomists for standard genome sequencing and annotation.</title>
        <authorList>
            <consortium name="The Broad Institute Genomics Platform"/>
            <consortium name="The Broad Institute Genome Sequencing Center for Infectious Disease"/>
            <person name="Wu L."/>
            <person name="Ma J."/>
        </authorList>
    </citation>
    <scope>NUCLEOTIDE SEQUENCE [LARGE SCALE GENOMIC DNA]</scope>
    <source>
        <strain evidence="3">CGMCC 1.12750</strain>
    </source>
</reference>
<dbReference type="PANTHER" id="PTHR32063">
    <property type="match status" value="1"/>
</dbReference>
<dbReference type="Gene3D" id="3.30.70.1440">
    <property type="entry name" value="Multidrug efflux transporter AcrB pore domain"/>
    <property type="match status" value="1"/>
</dbReference>
<feature type="transmembrane region" description="Helical" evidence="1">
    <location>
        <begin position="399"/>
        <end position="423"/>
    </location>
</feature>
<feature type="transmembrane region" description="Helical" evidence="1">
    <location>
        <begin position="470"/>
        <end position="497"/>
    </location>
</feature>